<name>A0A7S3FKW3_9VIRI</name>
<proteinExistence type="predicted"/>
<evidence type="ECO:0000256" key="3">
    <source>
        <dbReference type="ARBA" id="ARBA00022801"/>
    </source>
</evidence>
<dbReference type="AlphaFoldDB" id="A0A7S3FKW3"/>
<dbReference type="GO" id="GO:0046475">
    <property type="term" value="P:glycerophospholipid catabolic process"/>
    <property type="evidence" value="ECO:0007669"/>
    <property type="project" value="TreeGrafter"/>
</dbReference>
<evidence type="ECO:0000259" key="5">
    <source>
        <dbReference type="PROSITE" id="PS51704"/>
    </source>
</evidence>
<dbReference type="InterPro" id="IPR051578">
    <property type="entry name" value="GDPD"/>
</dbReference>
<dbReference type="SUPFAM" id="SSF51695">
    <property type="entry name" value="PLC-like phosphodiesterases"/>
    <property type="match status" value="1"/>
</dbReference>
<protein>
    <recommendedName>
        <fullName evidence="1">glycerophosphodiester phosphodiesterase</fullName>
        <ecNumber evidence="1">3.1.4.46</ecNumber>
    </recommendedName>
</protein>
<evidence type="ECO:0000313" key="6">
    <source>
        <dbReference type="EMBL" id="CAE0152431.1"/>
    </source>
</evidence>
<organism evidence="6">
    <name type="scientific">Prasinoderma singulare</name>
    <dbReference type="NCBI Taxonomy" id="676789"/>
    <lineage>
        <taxon>Eukaryota</taxon>
        <taxon>Viridiplantae</taxon>
        <taxon>Prasinodermophyta</taxon>
        <taxon>Prasinodermophyceae</taxon>
        <taxon>Prasinodermales</taxon>
        <taxon>Prasinodermaceae</taxon>
        <taxon>Prasinoderma</taxon>
    </lineage>
</organism>
<keyword evidence="3" id="KW-0378">Hydrolase</keyword>
<dbReference type="PANTHER" id="PTHR22958">
    <property type="entry name" value="GLYCEROPHOSPHORYL DIESTER PHOSPHODIESTERASE"/>
    <property type="match status" value="1"/>
</dbReference>
<dbReference type="GO" id="GO:0006071">
    <property type="term" value="P:glycerol metabolic process"/>
    <property type="evidence" value="ECO:0007669"/>
    <property type="project" value="UniProtKB-KW"/>
</dbReference>
<evidence type="ECO:0000256" key="2">
    <source>
        <dbReference type="ARBA" id="ARBA00022798"/>
    </source>
</evidence>
<sequence length="342" mass="35569">MLDSAVASGERHKASAKLAAGRVLVVGHRGAGGNGPSRGHAGRMHRENTVASFAAAAAAGADAVELDVQLTADGVPVVWHDDFVYYRERAKAGAGDRDFSRAAVSDFTLAQWRERVGGDAAAGRPSAQLGRPFSHGAAAEPWDALVEGHLPTLEEALAAVDPTTGLLWDLELKFCEARSDARRGEGLEGEVAWAAYTRLAAEATHAVAARSGHAVMYSSFDPDACMAARAVAPAEVAVLMLTDASHCPAGGHADARRCSLAAATAFVDAHGLDGMVAEVLALQKDPSFCKWGSEARGRWLLTYGNANNSEDVIAWQLGKGVMGICTDDLVSARNVVAAAAAC</sequence>
<comment type="catalytic activity">
    <reaction evidence="4">
        <text>a sn-glycero-3-phosphodiester + H2O = an alcohol + sn-glycerol 3-phosphate + H(+)</text>
        <dbReference type="Rhea" id="RHEA:12969"/>
        <dbReference type="ChEBI" id="CHEBI:15377"/>
        <dbReference type="ChEBI" id="CHEBI:15378"/>
        <dbReference type="ChEBI" id="CHEBI:30879"/>
        <dbReference type="ChEBI" id="CHEBI:57597"/>
        <dbReference type="ChEBI" id="CHEBI:83408"/>
        <dbReference type="EC" id="3.1.4.46"/>
    </reaction>
</comment>
<dbReference type="EMBL" id="HBHY01021436">
    <property type="protein sequence ID" value="CAE0152431.1"/>
    <property type="molecule type" value="Transcribed_RNA"/>
</dbReference>
<evidence type="ECO:0000256" key="4">
    <source>
        <dbReference type="ARBA" id="ARBA00047512"/>
    </source>
</evidence>
<dbReference type="EC" id="3.1.4.46" evidence="1"/>
<dbReference type="PROSITE" id="PS51704">
    <property type="entry name" value="GP_PDE"/>
    <property type="match status" value="1"/>
</dbReference>
<dbReference type="InterPro" id="IPR017946">
    <property type="entry name" value="PLC-like_Pdiesterase_TIM-brl"/>
</dbReference>
<dbReference type="GO" id="GO:0008889">
    <property type="term" value="F:glycerophosphodiester phosphodiesterase activity"/>
    <property type="evidence" value="ECO:0007669"/>
    <property type="project" value="UniProtKB-EC"/>
</dbReference>
<accession>A0A7S3FKW3</accession>
<gene>
    <name evidence="6" type="ORF">PSIN1315_LOCUS13716</name>
</gene>
<dbReference type="Gene3D" id="3.20.20.190">
    <property type="entry name" value="Phosphatidylinositol (PI) phosphodiesterase"/>
    <property type="match status" value="1"/>
</dbReference>
<reference evidence="6" key="1">
    <citation type="submission" date="2021-01" db="EMBL/GenBank/DDBJ databases">
        <authorList>
            <person name="Corre E."/>
            <person name="Pelletier E."/>
            <person name="Niang G."/>
            <person name="Scheremetjew M."/>
            <person name="Finn R."/>
            <person name="Kale V."/>
            <person name="Holt S."/>
            <person name="Cochrane G."/>
            <person name="Meng A."/>
            <person name="Brown T."/>
            <person name="Cohen L."/>
        </authorList>
    </citation>
    <scope>NUCLEOTIDE SEQUENCE</scope>
    <source>
        <strain evidence="6">RCC927</strain>
    </source>
</reference>
<dbReference type="PANTHER" id="PTHR22958:SF1">
    <property type="entry name" value="GLYCEROPHOSPHOCHOLINE PHOSPHODIESTERASE GPCPD1"/>
    <property type="match status" value="1"/>
</dbReference>
<dbReference type="InterPro" id="IPR030395">
    <property type="entry name" value="GP_PDE_dom"/>
</dbReference>
<keyword evidence="2" id="KW-0319">Glycerol metabolism</keyword>
<dbReference type="Pfam" id="PF03009">
    <property type="entry name" value="GDPD"/>
    <property type="match status" value="1"/>
</dbReference>
<evidence type="ECO:0000256" key="1">
    <source>
        <dbReference type="ARBA" id="ARBA00012247"/>
    </source>
</evidence>
<feature type="domain" description="GP-PDE" evidence="5">
    <location>
        <begin position="23"/>
        <end position="336"/>
    </location>
</feature>